<dbReference type="InterPro" id="IPR033124">
    <property type="entry name" value="Ser_caboxypep_his_AS"/>
</dbReference>
<protein>
    <recommendedName>
        <fullName evidence="10">Carboxypeptidase</fullName>
        <ecNumber evidence="10">3.4.16.-</ecNumber>
    </recommendedName>
</protein>
<keyword evidence="6 10" id="KW-0732">Signal</keyword>
<comment type="similarity">
    <text evidence="2 10">Belongs to the peptidase S10 family.</text>
</comment>
<dbReference type="GO" id="GO:0004185">
    <property type="term" value="F:serine-type carboxypeptidase activity"/>
    <property type="evidence" value="ECO:0007669"/>
    <property type="project" value="UniProtKB-UniRule"/>
</dbReference>
<keyword evidence="8" id="KW-1015">Disulfide bond</keyword>
<dbReference type="EMBL" id="DUZY01000001">
    <property type="protein sequence ID" value="DAD19215.1"/>
    <property type="molecule type" value="Genomic_DNA"/>
</dbReference>
<evidence type="ECO:0000256" key="3">
    <source>
        <dbReference type="ARBA" id="ARBA00022525"/>
    </source>
</evidence>
<keyword evidence="12" id="KW-1185">Reference proteome</keyword>
<comment type="subcellular location">
    <subcellularLocation>
        <location evidence="1">Secreted</location>
    </subcellularLocation>
</comment>
<dbReference type="PROSITE" id="PS00131">
    <property type="entry name" value="CARBOXYPEPT_SER_SER"/>
    <property type="match status" value="1"/>
</dbReference>
<dbReference type="InterPro" id="IPR029058">
    <property type="entry name" value="AB_hydrolase_fold"/>
</dbReference>
<keyword evidence="5 10" id="KW-0645">Protease</keyword>
<dbReference type="AlphaFoldDB" id="A0A822XK68"/>
<name>A0A822XK68_NELNU</name>
<dbReference type="Pfam" id="PF00450">
    <property type="entry name" value="Peptidase_S10"/>
    <property type="match status" value="1"/>
</dbReference>
<feature type="chain" id="PRO_5033093185" description="Carboxypeptidase" evidence="10">
    <location>
        <begin position="25"/>
        <end position="484"/>
    </location>
</feature>
<evidence type="ECO:0000256" key="9">
    <source>
        <dbReference type="ARBA" id="ARBA00023180"/>
    </source>
</evidence>
<keyword evidence="9" id="KW-0325">Glycoprotein</keyword>
<dbReference type="PANTHER" id="PTHR11802:SF132">
    <property type="entry name" value="SERINE CARBOXYPEPTIDASE-LIKE 36-RELATED"/>
    <property type="match status" value="1"/>
</dbReference>
<evidence type="ECO:0000313" key="12">
    <source>
        <dbReference type="Proteomes" id="UP000607653"/>
    </source>
</evidence>
<evidence type="ECO:0000256" key="8">
    <source>
        <dbReference type="ARBA" id="ARBA00023157"/>
    </source>
</evidence>
<dbReference type="EC" id="3.4.16.-" evidence="10"/>
<comment type="caution">
    <text evidence="11">The sequence shown here is derived from an EMBL/GenBank/DDBJ whole genome shotgun (WGS) entry which is preliminary data.</text>
</comment>
<dbReference type="InterPro" id="IPR001563">
    <property type="entry name" value="Peptidase_S10"/>
</dbReference>
<keyword evidence="7 10" id="KW-0378">Hydrolase</keyword>
<proteinExistence type="inferred from homology"/>
<keyword evidence="4 10" id="KW-0121">Carboxypeptidase</keyword>
<organism evidence="11 12">
    <name type="scientific">Nelumbo nucifera</name>
    <name type="common">Sacred lotus</name>
    <dbReference type="NCBI Taxonomy" id="4432"/>
    <lineage>
        <taxon>Eukaryota</taxon>
        <taxon>Viridiplantae</taxon>
        <taxon>Streptophyta</taxon>
        <taxon>Embryophyta</taxon>
        <taxon>Tracheophyta</taxon>
        <taxon>Spermatophyta</taxon>
        <taxon>Magnoliopsida</taxon>
        <taxon>Proteales</taxon>
        <taxon>Nelumbonaceae</taxon>
        <taxon>Nelumbo</taxon>
    </lineage>
</organism>
<dbReference type="GO" id="GO:0005576">
    <property type="term" value="C:extracellular region"/>
    <property type="evidence" value="ECO:0007669"/>
    <property type="project" value="UniProtKB-SubCell"/>
</dbReference>
<gene>
    <name evidence="11" type="ORF">HUJ06_020678</name>
</gene>
<evidence type="ECO:0000256" key="5">
    <source>
        <dbReference type="ARBA" id="ARBA00022670"/>
    </source>
</evidence>
<sequence length="484" mass="54021">MEKARPVILFLLYLWCSSIVQIHALQADALTRVLAKFHIGASNHTNHNQEFRIMDDARVLPQSGSKESDRISMLPGQPSVNFNQYGGYVTVDGSAGRALFYYFVEAPDAMSRPLVLWLNGGPGCSSLGDGAMTELGPFRVQSDGRTLYRNPYAWNQVANVLFLESPAGVGFSYSNTSSDYSTRGDQSTAEDNYVFLVNWLERFPEYKTRDFYIVGESYAGHYVPQLANAILQNKNAGMNSINLRGIMIGNPLINGETDMRGMYDYRWTHALVSDQINNAINSYCYASYQSEQCNYAMNQANAAVNSIDIYNIYAPLCASGANPTIAASLNWDPCGETYVRNYMNLPEVQRALHANVIRPGFYWEHCSNMINSNWRDSASTILPLLRQFMANGIRVWVFSGDVDGLIPVTSTRYSLNTLQLAESIPWYPWFANREVGGYSVVYQGGLTFATVRGAGHEVPKHQPSRSLTLVNYFLAGQPLPRSMG</sequence>
<dbReference type="PRINTS" id="PR00724">
    <property type="entry name" value="CRBOXYPTASEC"/>
</dbReference>
<dbReference type="InterPro" id="IPR018202">
    <property type="entry name" value="Ser_caboxypep_ser_AS"/>
</dbReference>
<evidence type="ECO:0000313" key="11">
    <source>
        <dbReference type="EMBL" id="DAD19215.1"/>
    </source>
</evidence>
<dbReference type="FunFam" id="3.40.50.1820:FF:000030">
    <property type="entry name" value="Carboxypeptidase"/>
    <property type="match status" value="1"/>
</dbReference>
<reference evidence="11 12" key="1">
    <citation type="journal article" date="2020" name="Mol. Biol. Evol.">
        <title>Distinct Expression and Methylation Patterns for Genes with Different Fates following a Single Whole-Genome Duplication in Flowering Plants.</title>
        <authorList>
            <person name="Shi T."/>
            <person name="Rahmani R.S."/>
            <person name="Gugger P.F."/>
            <person name="Wang M."/>
            <person name="Li H."/>
            <person name="Zhang Y."/>
            <person name="Li Z."/>
            <person name="Wang Q."/>
            <person name="Van de Peer Y."/>
            <person name="Marchal K."/>
            <person name="Chen J."/>
        </authorList>
    </citation>
    <scope>NUCLEOTIDE SEQUENCE [LARGE SCALE GENOMIC DNA]</scope>
    <source>
        <tissue evidence="11">Leaf</tissue>
    </source>
</reference>
<dbReference type="Gene3D" id="3.40.50.11320">
    <property type="match status" value="1"/>
</dbReference>
<accession>A0A822XK68</accession>
<dbReference type="SUPFAM" id="SSF53474">
    <property type="entry name" value="alpha/beta-Hydrolases"/>
    <property type="match status" value="1"/>
</dbReference>
<dbReference type="Gene3D" id="3.40.50.1820">
    <property type="entry name" value="alpha/beta hydrolase"/>
    <property type="match status" value="1"/>
</dbReference>
<evidence type="ECO:0000256" key="4">
    <source>
        <dbReference type="ARBA" id="ARBA00022645"/>
    </source>
</evidence>
<keyword evidence="3" id="KW-0964">Secreted</keyword>
<dbReference type="PANTHER" id="PTHR11802">
    <property type="entry name" value="SERINE PROTEASE FAMILY S10 SERINE CARBOXYPEPTIDASE"/>
    <property type="match status" value="1"/>
</dbReference>
<dbReference type="FunFam" id="3.40.50.11320:FF:000001">
    <property type="entry name" value="Carboxypeptidase"/>
    <property type="match status" value="1"/>
</dbReference>
<dbReference type="PROSITE" id="PS00560">
    <property type="entry name" value="CARBOXYPEPT_SER_HIS"/>
    <property type="match status" value="1"/>
</dbReference>
<dbReference type="GO" id="GO:0006508">
    <property type="term" value="P:proteolysis"/>
    <property type="evidence" value="ECO:0007669"/>
    <property type="project" value="UniProtKB-KW"/>
</dbReference>
<dbReference type="Proteomes" id="UP000607653">
    <property type="component" value="Unassembled WGS sequence"/>
</dbReference>
<evidence type="ECO:0000256" key="6">
    <source>
        <dbReference type="ARBA" id="ARBA00022729"/>
    </source>
</evidence>
<dbReference type="Gene3D" id="6.10.250.940">
    <property type="match status" value="1"/>
</dbReference>
<feature type="signal peptide" evidence="10">
    <location>
        <begin position="1"/>
        <end position="24"/>
    </location>
</feature>
<evidence type="ECO:0000256" key="10">
    <source>
        <dbReference type="RuleBase" id="RU361156"/>
    </source>
</evidence>
<evidence type="ECO:0000256" key="2">
    <source>
        <dbReference type="ARBA" id="ARBA00009431"/>
    </source>
</evidence>
<evidence type="ECO:0000256" key="7">
    <source>
        <dbReference type="ARBA" id="ARBA00022801"/>
    </source>
</evidence>
<evidence type="ECO:0000256" key="1">
    <source>
        <dbReference type="ARBA" id="ARBA00004613"/>
    </source>
</evidence>